<dbReference type="PANTHER" id="PTHR42760">
    <property type="entry name" value="SHORT-CHAIN DEHYDROGENASES/REDUCTASES FAMILY MEMBER"/>
    <property type="match status" value="1"/>
</dbReference>
<evidence type="ECO:0000313" key="5">
    <source>
        <dbReference type="EMBL" id="GIH83150.1"/>
    </source>
</evidence>
<dbReference type="Pfam" id="PF13561">
    <property type="entry name" value="adh_short_C2"/>
    <property type="match status" value="1"/>
</dbReference>
<evidence type="ECO:0000256" key="1">
    <source>
        <dbReference type="ARBA" id="ARBA00006484"/>
    </source>
</evidence>
<comment type="caution">
    <text evidence="5">The sequence shown here is derived from an EMBL/GenBank/DDBJ whole genome shotgun (WGS) entry which is preliminary data.</text>
</comment>
<dbReference type="PRINTS" id="PR00081">
    <property type="entry name" value="GDHRDH"/>
</dbReference>
<evidence type="ECO:0000259" key="4">
    <source>
        <dbReference type="SMART" id="SM00822"/>
    </source>
</evidence>
<protein>
    <submittedName>
        <fullName evidence="5">Oxidoreductase</fullName>
    </submittedName>
</protein>
<dbReference type="FunFam" id="3.40.50.720:FF:000084">
    <property type="entry name" value="Short-chain dehydrogenase reductase"/>
    <property type="match status" value="1"/>
</dbReference>
<dbReference type="CDD" id="cd05233">
    <property type="entry name" value="SDR_c"/>
    <property type="match status" value="1"/>
</dbReference>
<keyword evidence="6" id="KW-1185">Reference proteome</keyword>
<reference evidence="5" key="1">
    <citation type="submission" date="2021-01" db="EMBL/GenBank/DDBJ databases">
        <title>Whole genome shotgun sequence of Planobispora rosea NBRC 15558.</title>
        <authorList>
            <person name="Komaki H."/>
            <person name="Tamura T."/>
        </authorList>
    </citation>
    <scope>NUCLEOTIDE SEQUENCE</scope>
    <source>
        <strain evidence="5">NBRC 15558</strain>
    </source>
</reference>
<dbReference type="InterPro" id="IPR020904">
    <property type="entry name" value="Sc_DH/Rdtase_CS"/>
</dbReference>
<feature type="region of interest" description="Disordered" evidence="3">
    <location>
        <begin position="247"/>
        <end position="296"/>
    </location>
</feature>
<dbReference type="InterPro" id="IPR002347">
    <property type="entry name" value="SDR_fam"/>
</dbReference>
<dbReference type="InterPro" id="IPR057326">
    <property type="entry name" value="KR_dom"/>
</dbReference>
<dbReference type="PANTHER" id="PTHR42760:SF133">
    <property type="entry name" value="3-OXOACYL-[ACYL-CARRIER-PROTEIN] REDUCTASE"/>
    <property type="match status" value="1"/>
</dbReference>
<keyword evidence="2" id="KW-0560">Oxidoreductase</keyword>
<evidence type="ECO:0000256" key="3">
    <source>
        <dbReference type="SAM" id="MobiDB-lite"/>
    </source>
</evidence>
<organism evidence="5 6">
    <name type="scientific">Planobispora rosea</name>
    <dbReference type="NCBI Taxonomy" id="35762"/>
    <lineage>
        <taxon>Bacteria</taxon>
        <taxon>Bacillati</taxon>
        <taxon>Actinomycetota</taxon>
        <taxon>Actinomycetes</taxon>
        <taxon>Streptosporangiales</taxon>
        <taxon>Streptosporangiaceae</taxon>
        <taxon>Planobispora</taxon>
    </lineage>
</organism>
<evidence type="ECO:0000313" key="6">
    <source>
        <dbReference type="Proteomes" id="UP000655044"/>
    </source>
</evidence>
<dbReference type="PROSITE" id="PS00061">
    <property type="entry name" value="ADH_SHORT"/>
    <property type="match status" value="1"/>
</dbReference>
<feature type="compositionally biased region" description="Basic and acidic residues" evidence="3">
    <location>
        <begin position="252"/>
        <end position="296"/>
    </location>
</feature>
<feature type="domain" description="Ketoreductase" evidence="4">
    <location>
        <begin position="3"/>
        <end position="182"/>
    </location>
</feature>
<dbReference type="GO" id="GO:0016616">
    <property type="term" value="F:oxidoreductase activity, acting on the CH-OH group of donors, NAD or NADP as acceptor"/>
    <property type="evidence" value="ECO:0007669"/>
    <property type="project" value="TreeGrafter"/>
</dbReference>
<dbReference type="PRINTS" id="PR00080">
    <property type="entry name" value="SDRFAMILY"/>
</dbReference>
<dbReference type="RefSeq" id="WP_068924338.1">
    <property type="nucleotide sequence ID" value="NZ_BMQP01000013.1"/>
</dbReference>
<gene>
    <name evidence="5" type="ORF">Pro02_15580</name>
</gene>
<dbReference type="AlphaFoldDB" id="A0A8J3WBH5"/>
<dbReference type="SUPFAM" id="SSF51735">
    <property type="entry name" value="NAD(P)-binding Rossmann-fold domains"/>
    <property type="match status" value="1"/>
</dbReference>
<dbReference type="SMART" id="SM00822">
    <property type="entry name" value="PKS_KR"/>
    <property type="match status" value="1"/>
</dbReference>
<evidence type="ECO:0000256" key="2">
    <source>
        <dbReference type="ARBA" id="ARBA00023002"/>
    </source>
</evidence>
<dbReference type="Proteomes" id="UP000655044">
    <property type="component" value="Unassembled WGS sequence"/>
</dbReference>
<name>A0A8J3WBH5_PLARO</name>
<dbReference type="Gene3D" id="3.40.50.720">
    <property type="entry name" value="NAD(P)-binding Rossmann-like Domain"/>
    <property type="match status" value="1"/>
</dbReference>
<proteinExistence type="inferred from homology"/>
<comment type="similarity">
    <text evidence="1">Belongs to the short-chain dehydrogenases/reductases (SDR) family.</text>
</comment>
<dbReference type="InterPro" id="IPR036291">
    <property type="entry name" value="NAD(P)-bd_dom_sf"/>
</dbReference>
<sequence>MSRSYVVTGGGRGIGRAVVERLLGDGGTGGVVAIERDPDALTWVKAHPAGSRVRAVIGDAGDEAVTERAADAAQEAGSLTGWVNNAAVFRDASIHSDSTRVLLDLISANLTPAVTGCATAIRRFLAAGTGGAIVNVSSHQARRAVPGCTPYVTAKAAVEGLTRSLAVEYGPRGVRVNAVAPGSVRTERYDEFLAGQGPHAAAEIEREMGLLHPLGRVARSEEVAAAIVHLLSEDAGFITGATVPVDGGRSVLARDPEAHDPEARDPEARDPEARDPEARDPEARDPKDHAPKAHDS</sequence>
<accession>A0A8J3WBH5</accession>
<dbReference type="EMBL" id="BOOI01000012">
    <property type="protein sequence ID" value="GIH83150.1"/>
    <property type="molecule type" value="Genomic_DNA"/>
</dbReference>